<evidence type="ECO:0000313" key="1">
    <source>
        <dbReference type="EMBL" id="SFS34608.1"/>
    </source>
</evidence>
<accession>A0A1I6P3E3</accession>
<dbReference type="EMBL" id="FOZS01000001">
    <property type="protein sequence ID" value="SFS34608.1"/>
    <property type="molecule type" value="Genomic_DNA"/>
</dbReference>
<reference evidence="2" key="1">
    <citation type="submission" date="2016-10" db="EMBL/GenBank/DDBJ databases">
        <authorList>
            <person name="Varghese N."/>
            <person name="Submissions S."/>
        </authorList>
    </citation>
    <scope>NUCLEOTIDE SEQUENCE [LARGE SCALE GENOMIC DNA]</scope>
    <source>
        <strain evidence="2">DSM 22427</strain>
    </source>
</reference>
<sequence>MEYGIIDRTGGSEILFAVPAKGSLMRTALGWRWHASSRADSLVGSDDAA</sequence>
<gene>
    <name evidence="1" type="ORF">SAMN04488556_0290</name>
</gene>
<name>A0A1I6P3E3_9EURY</name>
<organism evidence="1 2">
    <name type="scientific">Halostagnicola kamekurae</name>
    <dbReference type="NCBI Taxonomy" id="619731"/>
    <lineage>
        <taxon>Archaea</taxon>
        <taxon>Methanobacteriati</taxon>
        <taxon>Methanobacteriota</taxon>
        <taxon>Stenosarchaea group</taxon>
        <taxon>Halobacteria</taxon>
        <taxon>Halobacteriales</taxon>
        <taxon>Natrialbaceae</taxon>
        <taxon>Halostagnicola</taxon>
    </lineage>
</organism>
<proteinExistence type="predicted"/>
<evidence type="ECO:0000313" key="2">
    <source>
        <dbReference type="Proteomes" id="UP000199199"/>
    </source>
</evidence>
<dbReference type="Proteomes" id="UP000199199">
    <property type="component" value="Unassembled WGS sequence"/>
</dbReference>
<protein>
    <submittedName>
        <fullName evidence="1">Uncharacterized protein</fullName>
    </submittedName>
</protein>
<keyword evidence="2" id="KW-1185">Reference proteome</keyword>
<dbReference type="AlphaFoldDB" id="A0A1I6P3E3"/>